<name>A0A073J1J0_9BACT</name>
<dbReference type="GeneID" id="90984267"/>
<dbReference type="InterPro" id="IPR004375">
    <property type="entry name" value="NanQ/TabA/YiaL"/>
</dbReference>
<dbReference type="EMBL" id="JMKI01000045">
    <property type="protein sequence ID" value="KEJ91552.1"/>
    <property type="molecule type" value="Genomic_DNA"/>
</dbReference>
<reference evidence="1 2" key="1">
    <citation type="submission" date="2014-04" db="EMBL/GenBank/DDBJ databases">
        <title>Draft Genome Sequence of Synergistes jonesii.</title>
        <authorList>
            <person name="Coil D.A."/>
            <person name="Eisen J.A."/>
            <person name="Holland-Moritz H.E."/>
        </authorList>
    </citation>
    <scope>NUCLEOTIDE SEQUENCE [LARGE SCALE GENOMIC DNA]</scope>
    <source>
        <strain evidence="1 2">78-1</strain>
    </source>
</reference>
<accession>A0A073J1J0</accession>
<dbReference type="RefSeq" id="WP_051682835.1">
    <property type="nucleotide sequence ID" value="NZ_JMKI01000045.1"/>
</dbReference>
<dbReference type="PANTHER" id="PTHR34986:SF1">
    <property type="entry name" value="PROTEIN YIAL"/>
    <property type="match status" value="1"/>
</dbReference>
<proteinExistence type="predicted"/>
<dbReference type="NCBIfam" id="TIGR00022">
    <property type="entry name" value="YhcH/YjgK/YiaL family protein"/>
    <property type="match status" value="1"/>
</dbReference>
<dbReference type="Gene3D" id="2.60.120.370">
    <property type="entry name" value="YhcH/YjgK/YiaL"/>
    <property type="match status" value="1"/>
</dbReference>
<dbReference type="InterPro" id="IPR037012">
    <property type="entry name" value="NanQ/TabA/YiaL_sf"/>
</dbReference>
<dbReference type="STRING" id="2754.EH55_09090"/>
<sequence>MIYDTIDNFIKELPKFLPRAAELSAFLAAAREKSFDELEGADFSPLDLRFGEYDTKPAEEIPFEAHKRYWDLQIVVEGEELIGYAPLESLSPKTPYDEENDVAFYEGEGQELKLARGLAILLAPWEGHRPGTSAGKTPRHVRKIVVKLPWRP</sequence>
<dbReference type="PANTHER" id="PTHR34986">
    <property type="entry name" value="EVOLVED BETA-GALACTOSIDASE SUBUNIT BETA"/>
    <property type="match status" value="1"/>
</dbReference>
<gene>
    <name evidence="1" type="ORF">EH55_09090</name>
</gene>
<dbReference type="GO" id="GO:0005829">
    <property type="term" value="C:cytosol"/>
    <property type="evidence" value="ECO:0007669"/>
    <property type="project" value="TreeGrafter"/>
</dbReference>
<dbReference type="AlphaFoldDB" id="A0A073J1J0"/>
<evidence type="ECO:0000313" key="2">
    <source>
        <dbReference type="Proteomes" id="UP000027665"/>
    </source>
</evidence>
<dbReference type="Proteomes" id="UP000027665">
    <property type="component" value="Unassembled WGS sequence"/>
</dbReference>
<comment type="caution">
    <text evidence="1">The sequence shown here is derived from an EMBL/GenBank/DDBJ whole genome shotgun (WGS) entry which is preliminary data.</text>
</comment>
<organism evidence="1 2">
    <name type="scientific">Synergistes jonesii</name>
    <dbReference type="NCBI Taxonomy" id="2754"/>
    <lineage>
        <taxon>Bacteria</taxon>
        <taxon>Thermotogati</taxon>
        <taxon>Synergistota</taxon>
        <taxon>Synergistia</taxon>
        <taxon>Synergistales</taxon>
        <taxon>Synergistaceae</taxon>
        <taxon>Synergistes</taxon>
    </lineage>
</organism>
<protein>
    <recommendedName>
        <fullName evidence="3">YhcH/YjgK/YiaL family protein</fullName>
    </recommendedName>
</protein>
<evidence type="ECO:0008006" key="3">
    <source>
        <dbReference type="Google" id="ProtNLM"/>
    </source>
</evidence>
<evidence type="ECO:0000313" key="1">
    <source>
        <dbReference type="EMBL" id="KEJ91552.1"/>
    </source>
</evidence>
<keyword evidence="2" id="KW-1185">Reference proteome</keyword>
<dbReference type="eggNOG" id="COG2731">
    <property type="taxonomic scope" value="Bacteria"/>
</dbReference>
<dbReference type="Pfam" id="PF04074">
    <property type="entry name" value="DUF386"/>
    <property type="match status" value="1"/>
</dbReference>
<dbReference type="SUPFAM" id="SSF51197">
    <property type="entry name" value="Clavaminate synthase-like"/>
    <property type="match status" value="1"/>
</dbReference>
<dbReference type="OrthoDB" id="9792756at2"/>